<dbReference type="eggNOG" id="KOG4129">
    <property type="taxonomic scope" value="Eukaryota"/>
</dbReference>
<reference evidence="6" key="2">
    <citation type="submission" date="2015-06" db="UniProtKB">
        <authorList>
            <consortium name="EnsemblProtists"/>
        </authorList>
    </citation>
    <scope>IDENTIFICATION</scope>
    <source>
        <strain evidence="6">Emoy2</strain>
    </source>
</reference>
<dbReference type="OMA" id="TMTIFFN"/>
<organism evidence="6 7">
    <name type="scientific">Hyaloperonospora arabidopsidis (strain Emoy2)</name>
    <name type="common">Downy mildew agent</name>
    <name type="synonym">Peronospora arabidopsidis</name>
    <dbReference type="NCBI Taxonomy" id="559515"/>
    <lineage>
        <taxon>Eukaryota</taxon>
        <taxon>Sar</taxon>
        <taxon>Stramenopiles</taxon>
        <taxon>Oomycota</taxon>
        <taxon>Peronosporomycetes</taxon>
        <taxon>Peronosporales</taxon>
        <taxon>Peronosporaceae</taxon>
        <taxon>Hyaloperonospora</taxon>
    </lineage>
</organism>
<proteinExistence type="predicted"/>
<evidence type="ECO:0000256" key="2">
    <source>
        <dbReference type="ARBA" id="ARBA00022723"/>
    </source>
</evidence>
<feature type="domain" description="DHHA2" evidence="5">
    <location>
        <begin position="268"/>
        <end position="426"/>
    </location>
</feature>
<dbReference type="PANTHER" id="PTHR12112">
    <property type="entry name" value="BNIP - RELATED"/>
    <property type="match status" value="1"/>
</dbReference>
<keyword evidence="2" id="KW-0479">Metal-binding</keyword>
<dbReference type="EMBL" id="ABWE02002537">
    <property type="status" value="NOT_ANNOTATED_CDS"/>
    <property type="molecule type" value="Genomic_DNA"/>
</dbReference>
<dbReference type="SUPFAM" id="SSF64182">
    <property type="entry name" value="DHH phosphoesterases"/>
    <property type="match status" value="1"/>
</dbReference>
<reference evidence="7" key="1">
    <citation type="journal article" date="2010" name="Science">
        <title>Signatures of adaptation to obligate biotrophy in the Hyaloperonospora arabidopsidis genome.</title>
        <authorList>
            <person name="Baxter L."/>
            <person name="Tripathy S."/>
            <person name="Ishaque N."/>
            <person name="Boot N."/>
            <person name="Cabral A."/>
            <person name="Kemen E."/>
            <person name="Thines M."/>
            <person name="Ah-Fong A."/>
            <person name="Anderson R."/>
            <person name="Badejoko W."/>
            <person name="Bittner-Eddy P."/>
            <person name="Boore J.L."/>
            <person name="Chibucos M.C."/>
            <person name="Coates M."/>
            <person name="Dehal P."/>
            <person name="Delehaunty K."/>
            <person name="Dong S."/>
            <person name="Downton P."/>
            <person name="Dumas B."/>
            <person name="Fabro G."/>
            <person name="Fronick C."/>
            <person name="Fuerstenberg S.I."/>
            <person name="Fulton L."/>
            <person name="Gaulin E."/>
            <person name="Govers F."/>
            <person name="Hughes L."/>
            <person name="Humphray S."/>
            <person name="Jiang R.H."/>
            <person name="Judelson H."/>
            <person name="Kamoun S."/>
            <person name="Kyung K."/>
            <person name="Meijer H."/>
            <person name="Minx P."/>
            <person name="Morris P."/>
            <person name="Nelson J."/>
            <person name="Phuntumart V."/>
            <person name="Qutob D."/>
            <person name="Rehmany A."/>
            <person name="Rougon-Cardoso A."/>
            <person name="Ryden P."/>
            <person name="Torto-Alalibo T."/>
            <person name="Studholme D."/>
            <person name="Wang Y."/>
            <person name="Win J."/>
            <person name="Wood J."/>
            <person name="Clifton S.W."/>
            <person name="Rogers J."/>
            <person name="Van den Ackerveken G."/>
            <person name="Jones J.D."/>
            <person name="McDowell J.M."/>
            <person name="Beynon J."/>
            <person name="Tyler B.M."/>
        </authorList>
    </citation>
    <scope>NUCLEOTIDE SEQUENCE [LARGE SCALE GENOMIC DNA]</scope>
    <source>
        <strain evidence="7">Emoy2</strain>
    </source>
</reference>
<evidence type="ECO:0000313" key="7">
    <source>
        <dbReference type="Proteomes" id="UP000011713"/>
    </source>
</evidence>
<evidence type="ECO:0000313" key="6">
    <source>
        <dbReference type="EnsemblProtists" id="HpaP813445"/>
    </source>
</evidence>
<sequence length="429" mass="47980">MLSLLRRYRIQWPRLMSSSCSSVTWRVDRATRQSSAEAFNAFLRSSRSSCLFPSPLSLSVHVFIGNEAADADSIVSSLAYAFSCSQQQKKKQQNESETLHIAVLPITRAEFPLRCDVTAMFQALAIDTAALVFVDEFPWPLSDRVMVTLLDHNTLSNKKLLPWRDQLEIQEIVDHHSDLGHHREVKKRDVAFANGQALVASTCTLVAGKMDAAVVRHPAYPVLSTMLLGVIALDSINFDPKAKRVTSRDVQAAQELGEKAFATKEELFTWLQAEKFNVEHWKAFTLANCLQVDYKELEFGAAGSNMKKVGISAVLVDIEAFVCKADDAVALRDGLSGFCKQNDLAFLVVMSLSMTSDNQRQRHLLFFQETGDEVKWCLAFFESDGSLLLTPLQLPETHSDEHVVAFCQLNIEASRKQVAPLIQRALVER</sequence>
<accession>M4C2X8</accession>
<keyword evidence="3" id="KW-0378">Hydrolase</keyword>
<dbReference type="VEuPathDB" id="FungiDB:HpaG813445"/>
<dbReference type="AlphaFoldDB" id="M4C2X8"/>
<dbReference type="InterPro" id="IPR004097">
    <property type="entry name" value="DHHA2"/>
</dbReference>
<keyword evidence="4" id="KW-0464">Manganese</keyword>
<dbReference type="InterPro" id="IPR038222">
    <property type="entry name" value="DHHA2_dom_sf"/>
</dbReference>
<evidence type="ECO:0000256" key="3">
    <source>
        <dbReference type="ARBA" id="ARBA00022801"/>
    </source>
</evidence>
<dbReference type="GO" id="GO:0004309">
    <property type="term" value="F:exopolyphosphatase activity"/>
    <property type="evidence" value="ECO:0007669"/>
    <property type="project" value="TreeGrafter"/>
</dbReference>
<dbReference type="STRING" id="559515.M4C2X8"/>
<dbReference type="Gene3D" id="3.90.1640.10">
    <property type="entry name" value="inorganic pyrophosphatase (n-terminal core)"/>
    <property type="match status" value="1"/>
</dbReference>
<dbReference type="InterPro" id="IPR001667">
    <property type="entry name" value="DDH_dom"/>
</dbReference>
<dbReference type="HOGENOM" id="CLU_019358_0_0_1"/>
<dbReference type="GO" id="GO:0046872">
    <property type="term" value="F:metal ion binding"/>
    <property type="evidence" value="ECO:0007669"/>
    <property type="project" value="UniProtKB-KW"/>
</dbReference>
<dbReference type="PANTHER" id="PTHR12112:SF39">
    <property type="entry name" value="EG:152A3.5 PROTEIN (FBGN0003116_PN PROTEIN)"/>
    <property type="match status" value="1"/>
</dbReference>
<dbReference type="InterPro" id="IPR038763">
    <property type="entry name" value="DHH_sf"/>
</dbReference>
<dbReference type="InParanoid" id="M4C2X8"/>
<comment type="cofactor">
    <cofactor evidence="1">
        <name>Mn(2+)</name>
        <dbReference type="ChEBI" id="CHEBI:29035"/>
    </cofactor>
</comment>
<evidence type="ECO:0000256" key="4">
    <source>
        <dbReference type="ARBA" id="ARBA00023211"/>
    </source>
</evidence>
<dbReference type="GO" id="GO:0005737">
    <property type="term" value="C:cytoplasm"/>
    <property type="evidence" value="ECO:0007669"/>
    <property type="project" value="InterPro"/>
</dbReference>
<keyword evidence="7" id="KW-1185">Reference proteome</keyword>
<name>M4C2X8_HYAAE</name>
<protein>
    <recommendedName>
        <fullName evidence="5">DHHA2 domain-containing protein</fullName>
    </recommendedName>
</protein>
<dbReference type="Pfam" id="PF01368">
    <property type="entry name" value="DHH"/>
    <property type="match status" value="1"/>
</dbReference>
<dbReference type="Gene3D" id="3.10.310.20">
    <property type="entry name" value="DHHA2 domain"/>
    <property type="match status" value="1"/>
</dbReference>
<dbReference type="EnsemblProtists" id="HpaT813445">
    <property type="protein sequence ID" value="HpaP813445"/>
    <property type="gene ID" value="HpaG813445"/>
</dbReference>
<dbReference type="SMART" id="SM01131">
    <property type="entry name" value="DHHA2"/>
    <property type="match status" value="1"/>
</dbReference>
<dbReference type="Proteomes" id="UP000011713">
    <property type="component" value="Unassembled WGS sequence"/>
</dbReference>
<dbReference type="Pfam" id="PF02833">
    <property type="entry name" value="DHHA2"/>
    <property type="match status" value="1"/>
</dbReference>
<evidence type="ECO:0000259" key="5">
    <source>
        <dbReference type="SMART" id="SM01131"/>
    </source>
</evidence>
<evidence type="ECO:0000256" key="1">
    <source>
        <dbReference type="ARBA" id="ARBA00001936"/>
    </source>
</evidence>